<accession>A0A251PJG6</accession>
<evidence type="ECO:0000313" key="1">
    <source>
        <dbReference type="EMBL" id="ONI11716.1"/>
    </source>
</evidence>
<gene>
    <name evidence="1" type="ORF">PRUPE_4G122400</name>
</gene>
<dbReference type="Gramene" id="ONI11716">
    <property type="protein sequence ID" value="ONI11716"/>
    <property type="gene ID" value="PRUPE_4G122400"/>
</dbReference>
<name>A0A251PJG6_PRUPE</name>
<keyword evidence="2" id="KW-1185">Reference proteome</keyword>
<dbReference type="EMBL" id="CM007654">
    <property type="protein sequence ID" value="ONI11716.1"/>
    <property type="molecule type" value="Genomic_DNA"/>
</dbReference>
<dbReference type="Proteomes" id="UP000006882">
    <property type="component" value="Chromosome G4"/>
</dbReference>
<sequence length="80" mass="8687">MPHLPTKVACQVATLAWSTSLSVAGTIFRKMPNLSTIKTCQPSVPRRSPGCASYRLWSRILSPSRTRTGSPTARTRSPSS</sequence>
<dbReference type="AlphaFoldDB" id="A0A251PJG6"/>
<proteinExistence type="predicted"/>
<organism evidence="1 2">
    <name type="scientific">Prunus persica</name>
    <name type="common">Peach</name>
    <name type="synonym">Amygdalus persica</name>
    <dbReference type="NCBI Taxonomy" id="3760"/>
    <lineage>
        <taxon>Eukaryota</taxon>
        <taxon>Viridiplantae</taxon>
        <taxon>Streptophyta</taxon>
        <taxon>Embryophyta</taxon>
        <taxon>Tracheophyta</taxon>
        <taxon>Spermatophyta</taxon>
        <taxon>Magnoliopsida</taxon>
        <taxon>eudicotyledons</taxon>
        <taxon>Gunneridae</taxon>
        <taxon>Pentapetalae</taxon>
        <taxon>rosids</taxon>
        <taxon>fabids</taxon>
        <taxon>Rosales</taxon>
        <taxon>Rosaceae</taxon>
        <taxon>Amygdaloideae</taxon>
        <taxon>Amygdaleae</taxon>
        <taxon>Prunus</taxon>
    </lineage>
</organism>
<evidence type="ECO:0000313" key="2">
    <source>
        <dbReference type="Proteomes" id="UP000006882"/>
    </source>
</evidence>
<reference evidence="1 2" key="1">
    <citation type="journal article" date="2013" name="Nat. Genet.">
        <title>The high-quality draft genome of peach (Prunus persica) identifies unique patterns of genetic diversity, domestication and genome evolution.</title>
        <authorList>
            <consortium name="International Peach Genome Initiative"/>
            <person name="Verde I."/>
            <person name="Abbott A.G."/>
            <person name="Scalabrin S."/>
            <person name="Jung S."/>
            <person name="Shu S."/>
            <person name="Marroni F."/>
            <person name="Zhebentyayeva T."/>
            <person name="Dettori M.T."/>
            <person name="Grimwood J."/>
            <person name="Cattonaro F."/>
            <person name="Zuccolo A."/>
            <person name="Rossini L."/>
            <person name="Jenkins J."/>
            <person name="Vendramin E."/>
            <person name="Meisel L.A."/>
            <person name="Decroocq V."/>
            <person name="Sosinski B."/>
            <person name="Prochnik S."/>
            <person name="Mitros T."/>
            <person name="Policriti A."/>
            <person name="Cipriani G."/>
            <person name="Dondini L."/>
            <person name="Ficklin S."/>
            <person name="Goodstein D.M."/>
            <person name="Xuan P."/>
            <person name="Del Fabbro C."/>
            <person name="Aramini V."/>
            <person name="Copetti D."/>
            <person name="Gonzalez S."/>
            <person name="Horner D.S."/>
            <person name="Falchi R."/>
            <person name="Lucas S."/>
            <person name="Mica E."/>
            <person name="Maldonado J."/>
            <person name="Lazzari B."/>
            <person name="Bielenberg D."/>
            <person name="Pirona R."/>
            <person name="Miculan M."/>
            <person name="Barakat A."/>
            <person name="Testolin R."/>
            <person name="Stella A."/>
            <person name="Tartarini S."/>
            <person name="Tonutti P."/>
            <person name="Arus P."/>
            <person name="Orellana A."/>
            <person name="Wells C."/>
            <person name="Main D."/>
            <person name="Vizzotto G."/>
            <person name="Silva H."/>
            <person name="Salamini F."/>
            <person name="Schmutz J."/>
            <person name="Morgante M."/>
            <person name="Rokhsar D.S."/>
        </authorList>
    </citation>
    <scope>NUCLEOTIDE SEQUENCE [LARGE SCALE GENOMIC DNA]</scope>
    <source>
        <strain evidence="2">cv. Nemared</strain>
    </source>
</reference>
<protein>
    <submittedName>
        <fullName evidence="1">Uncharacterized protein</fullName>
    </submittedName>
</protein>